<reference evidence="1" key="1">
    <citation type="submission" date="2020-08" db="EMBL/GenBank/DDBJ databases">
        <title>Multicomponent nature underlies the extraordinary mechanical properties of spider dragline silk.</title>
        <authorList>
            <person name="Kono N."/>
            <person name="Nakamura H."/>
            <person name="Mori M."/>
            <person name="Yoshida Y."/>
            <person name="Ohtoshi R."/>
            <person name="Malay A.D."/>
            <person name="Moran D.A.P."/>
            <person name="Tomita M."/>
            <person name="Numata K."/>
            <person name="Arakawa K."/>
        </authorList>
    </citation>
    <scope>NUCLEOTIDE SEQUENCE</scope>
</reference>
<proteinExistence type="predicted"/>
<evidence type="ECO:0000313" key="1">
    <source>
        <dbReference type="EMBL" id="GFY78351.1"/>
    </source>
</evidence>
<evidence type="ECO:0000313" key="2">
    <source>
        <dbReference type="Proteomes" id="UP000886998"/>
    </source>
</evidence>
<organism evidence="1 2">
    <name type="scientific">Trichonephila inaurata madagascariensis</name>
    <dbReference type="NCBI Taxonomy" id="2747483"/>
    <lineage>
        <taxon>Eukaryota</taxon>
        <taxon>Metazoa</taxon>
        <taxon>Ecdysozoa</taxon>
        <taxon>Arthropoda</taxon>
        <taxon>Chelicerata</taxon>
        <taxon>Arachnida</taxon>
        <taxon>Araneae</taxon>
        <taxon>Araneomorphae</taxon>
        <taxon>Entelegynae</taxon>
        <taxon>Araneoidea</taxon>
        <taxon>Nephilidae</taxon>
        <taxon>Trichonephila</taxon>
        <taxon>Trichonephila inaurata</taxon>
    </lineage>
</organism>
<accession>A0A8X7CRQ1</accession>
<protein>
    <submittedName>
        <fullName evidence="1">Uncharacterized protein</fullName>
    </submittedName>
</protein>
<name>A0A8X7CRQ1_9ARAC</name>
<comment type="caution">
    <text evidence="1">The sequence shown here is derived from an EMBL/GenBank/DDBJ whole genome shotgun (WGS) entry which is preliminary data.</text>
</comment>
<keyword evidence="2" id="KW-1185">Reference proteome</keyword>
<dbReference type="AlphaFoldDB" id="A0A8X7CRQ1"/>
<dbReference type="Proteomes" id="UP000886998">
    <property type="component" value="Unassembled WGS sequence"/>
</dbReference>
<dbReference type="EMBL" id="BMAV01022946">
    <property type="protein sequence ID" value="GFY78351.1"/>
    <property type="molecule type" value="Genomic_DNA"/>
</dbReference>
<dbReference type="OrthoDB" id="3064516at2759"/>
<sequence>MRSERSFLECSAILTQGKESSIIYFMRTIKLTESKYLVRSGIRTHAHARGLRPERSTLDRSAILQQEVGFEPTPTLGDCDLNGAP</sequence>
<gene>
    <name evidence="1" type="ORF">TNIN_168191</name>
</gene>